<dbReference type="Proteomes" id="UP001174997">
    <property type="component" value="Unassembled WGS sequence"/>
</dbReference>
<organism evidence="7 8">
    <name type="scientific">Cercophora samala</name>
    <dbReference type="NCBI Taxonomy" id="330535"/>
    <lineage>
        <taxon>Eukaryota</taxon>
        <taxon>Fungi</taxon>
        <taxon>Dikarya</taxon>
        <taxon>Ascomycota</taxon>
        <taxon>Pezizomycotina</taxon>
        <taxon>Sordariomycetes</taxon>
        <taxon>Sordariomycetidae</taxon>
        <taxon>Sordariales</taxon>
        <taxon>Lasiosphaeriaceae</taxon>
        <taxon>Cercophora</taxon>
    </lineage>
</organism>
<dbReference type="SMART" id="SM00257">
    <property type="entry name" value="LysM"/>
    <property type="match status" value="1"/>
</dbReference>
<accession>A0AA39ZJC5</accession>
<name>A0AA39ZJC5_9PEZI</name>
<feature type="domain" description="LysM" evidence="6">
    <location>
        <begin position="393"/>
        <end position="441"/>
    </location>
</feature>
<feature type="domain" description="Jacalin-type lectin" evidence="5">
    <location>
        <begin position="24"/>
        <end position="169"/>
    </location>
</feature>
<dbReference type="Gene3D" id="3.10.350.10">
    <property type="entry name" value="LysM domain"/>
    <property type="match status" value="1"/>
</dbReference>
<evidence type="ECO:0000259" key="5">
    <source>
        <dbReference type="PROSITE" id="PS51752"/>
    </source>
</evidence>
<comment type="similarity">
    <text evidence="3">Belongs to the secreted LysM effector family.</text>
</comment>
<comment type="caution">
    <text evidence="7">The sequence shown here is derived from an EMBL/GenBank/DDBJ whole genome shotgun (WGS) entry which is preliminary data.</text>
</comment>
<evidence type="ECO:0000256" key="2">
    <source>
        <dbReference type="ARBA" id="ARBA00023026"/>
    </source>
</evidence>
<feature type="chain" id="PRO_5041405535" description="Jacalin-type lectin domain-containing protein" evidence="4">
    <location>
        <begin position="21"/>
        <end position="445"/>
    </location>
</feature>
<dbReference type="InterPro" id="IPR018392">
    <property type="entry name" value="LysM"/>
</dbReference>
<dbReference type="SUPFAM" id="SSF54106">
    <property type="entry name" value="LysM domain"/>
    <property type="match status" value="1"/>
</dbReference>
<keyword evidence="2" id="KW-0843">Virulence</keyword>
<dbReference type="PROSITE" id="PS51752">
    <property type="entry name" value="JACALIN_LECTIN"/>
    <property type="match status" value="1"/>
</dbReference>
<feature type="signal peptide" evidence="4">
    <location>
        <begin position="1"/>
        <end position="20"/>
    </location>
</feature>
<dbReference type="SUPFAM" id="SSF51101">
    <property type="entry name" value="Mannose-binding lectins"/>
    <property type="match status" value="1"/>
</dbReference>
<keyword evidence="4" id="KW-0732">Signal</keyword>
<dbReference type="CDD" id="cd00118">
    <property type="entry name" value="LysM"/>
    <property type="match status" value="1"/>
</dbReference>
<dbReference type="Pfam" id="PF01476">
    <property type="entry name" value="LysM"/>
    <property type="match status" value="1"/>
</dbReference>
<protein>
    <recommendedName>
        <fullName evidence="9">Jacalin-type lectin domain-containing protein</fullName>
    </recommendedName>
</protein>
<dbReference type="InterPro" id="IPR036404">
    <property type="entry name" value="Jacalin-like_lectin_dom_sf"/>
</dbReference>
<evidence type="ECO:0000256" key="4">
    <source>
        <dbReference type="SAM" id="SignalP"/>
    </source>
</evidence>
<evidence type="ECO:0000313" key="7">
    <source>
        <dbReference type="EMBL" id="KAK0672113.1"/>
    </source>
</evidence>
<dbReference type="PANTHER" id="PTHR34997:SF1">
    <property type="entry name" value="PEPTIDOGLYCAN-BINDING LYSIN DOMAIN"/>
    <property type="match status" value="1"/>
</dbReference>
<dbReference type="AlphaFoldDB" id="A0AA39ZJC5"/>
<dbReference type="InterPro" id="IPR036779">
    <property type="entry name" value="LysM_dom_sf"/>
</dbReference>
<dbReference type="InterPro" id="IPR052210">
    <property type="entry name" value="LysM1-like"/>
</dbReference>
<evidence type="ECO:0000313" key="8">
    <source>
        <dbReference type="Proteomes" id="UP001174997"/>
    </source>
</evidence>
<dbReference type="Gene3D" id="2.100.10.30">
    <property type="entry name" value="Jacalin-like lectin domain"/>
    <property type="match status" value="1"/>
</dbReference>
<evidence type="ECO:0000256" key="1">
    <source>
        <dbReference type="ARBA" id="ARBA00022669"/>
    </source>
</evidence>
<reference evidence="7" key="1">
    <citation type="submission" date="2023-06" db="EMBL/GenBank/DDBJ databases">
        <title>Genome-scale phylogeny and comparative genomics of the fungal order Sordariales.</title>
        <authorList>
            <consortium name="Lawrence Berkeley National Laboratory"/>
            <person name="Hensen N."/>
            <person name="Bonometti L."/>
            <person name="Westerberg I."/>
            <person name="Brannstrom I.O."/>
            <person name="Guillou S."/>
            <person name="Cros-Aarteil S."/>
            <person name="Calhoun S."/>
            <person name="Haridas S."/>
            <person name="Kuo A."/>
            <person name="Mondo S."/>
            <person name="Pangilinan J."/>
            <person name="Riley R."/>
            <person name="Labutti K."/>
            <person name="Andreopoulos B."/>
            <person name="Lipzen A."/>
            <person name="Chen C."/>
            <person name="Yanf M."/>
            <person name="Daum C."/>
            <person name="Ng V."/>
            <person name="Clum A."/>
            <person name="Steindorff A."/>
            <person name="Ohm R."/>
            <person name="Martin F."/>
            <person name="Silar P."/>
            <person name="Natvig D."/>
            <person name="Lalanne C."/>
            <person name="Gautier V."/>
            <person name="Ament-Velasquez S.L."/>
            <person name="Kruys A."/>
            <person name="Hutchinson M.I."/>
            <person name="Powell A.J."/>
            <person name="Barry K."/>
            <person name="Miller A.N."/>
            <person name="Grigoriev I.V."/>
            <person name="Debuchy R."/>
            <person name="Gladieux P."/>
            <person name="Thoren M.H."/>
            <person name="Johannesson H."/>
        </authorList>
    </citation>
    <scope>NUCLEOTIDE SEQUENCE</scope>
    <source>
        <strain evidence="7">CBS 307.81</strain>
    </source>
</reference>
<dbReference type="PANTHER" id="PTHR34997">
    <property type="entry name" value="AM15"/>
    <property type="match status" value="1"/>
</dbReference>
<keyword evidence="8" id="KW-1185">Reference proteome</keyword>
<keyword evidence="1" id="KW-0147">Chitin-binding</keyword>
<dbReference type="GO" id="GO:0008061">
    <property type="term" value="F:chitin binding"/>
    <property type="evidence" value="ECO:0007669"/>
    <property type="project" value="UniProtKB-KW"/>
</dbReference>
<evidence type="ECO:0008006" key="9">
    <source>
        <dbReference type="Google" id="ProtNLM"/>
    </source>
</evidence>
<dbReference type="InterPro" id="IPR001229">
    <property type="entry name" value="Jacalin-like_lectin_dom"/>
</dbReference>
<gene>
    <name evidence="7" type="ORF">QBC41DRAFT_353613</name>
</gene>
<proteinExistence type="inferred from homology"/>
<dbReference type="PROSITE" id="PS51782">
    <property type="entry name" value="LYSM"/>
    <property type="match status" value="1"/>
</dbReference>
<dbReference type="EMBL" id="JAULSY010000015">
    <property type="protein sequence ID" value="KAK0672113.1"/>
    <property type="molecule type" value="Genomic_DNA"/>
</dbReference>
<evidence type="ECO:0000259" key="6">
    <source>
        <dbReference type="PROSITE" id="PS51782"/>
    </source>
</evidence>
<dbReference type="Pfam" id="PF01419">
    <property type="entry name" value="Jacalin"/>
    <property type="match status" value="1"/>
</dbReference>
<sequence length="445" mass="47830">MRWTQAISTMALCFATGSLAELWDRDIWAVGRRIGGDGGSEFQMVAEAGSVVKKIRVYKWPAGQKTSLKGIQLTFSDDTTQSAGALDGASQDYTFDDGELINTMTLWGNGVGKRTGRIHFTTSTGKTFDHGQNTDGQGDFPMEIGSGILIGFSGRAGKEIDSLAPVFIKKLTNRPVIDVLHLDDFDRNGGLKLETVSTKEGLWGGKPYTLTFAGTETATISKTVTKELSNSFAVGVTVTGSIPILGGPELSVSTQWTITKTQMESKTETRSKALTWSIDSVINGPEDEVSCTAEVWSGRIENLRWTGEVVLNTGDREYKLPTSGYLTVVDVSKVIATCARLNPGPVSTVQPPFSTIATSSGFTTVTRTSETIPGSSSTTLPSAQPGTHPDCAKFHKVIAGDTCHSIAQDAGITLEEFYTLNKKVTIEIECDNLYRGYDVCTGLRA</sequence>
<evidence type="ECO:0000256" key="3">
    <source>
        <dbReference type="ARBA" id="ARBA00044955"/>
    </source>
</evidence>
<dbReference type="Gene3D" id="2.170.15.10">
    <property type="entry name" value="Proaerolysin, chain A, domain 3"/>
    <property type="match status" value="1"/>
</dbReference>